<dbReference type="Pfam" id="PF04828">
    <property type="entry name" value="GFA"/>
    <property type="match status" value="1"/>
</dbReference>
<keyword evidence="2" id="KW-0479">Metal-binding</keyword>
<reference evidence="6 7" key="1">
    <citation type="journal article" date="2016" name="Int. J. Syst. Evol. Microbiol.">
        <title>Pyruvatibacter mobilis gen. nov., sp. nov., a marine bacterium from the culture broth of Picochlorum sp. 122.</title>
        <authorList>
            <person name="Wang G."/>
            <person name="Tang M."/>
            <person name="Wu H."/>
            <person name="Dai S."/>
            <person name="Li T."/>
            <person name="Chen C."/>
            <person name="He H."/>
            <person name="Fan J."/>
            <person name="Xiang W."/>
            <person name="Li X."/>
        </authorList>
    </citation>
    <scope>NUCLEOTIDE SEQUENCE [LARGE SCALE GENOMIC DNA]</scope>
    <source>
        <strain evidence="6 7">GYP-11</strain>
    </source>
</reference>
<evidence type="ECO:0000313" key="7">
    <source>
        <dbReference type="Proteomes" id="UP000470384"/>
    </source>
</evidence>
<dbReference type="InterPro" id="IPR006913">
    <property type="entry name" value="CENP-V/GFA"/>
</dbReference>
<keyword evidence="4" id="KW-0456">Lyase</keyword>
<dbReference type="RefSeq" id="WP_027844828.1">
    <property type="nucleotide sequence ID" value="NZ_BMHN01000001.1"/>
</dbReference>
<evidence type="ECO:0000256" key="1">
    <source>
        <dbReference type="ARBA" id="ARBA00005495"/>
    </source>
</evidence>
<evidence type="ECO:0000259" key="5">
    <source>
        <dbReference type="PROSITE" id="PS51891"/>
    </source>
</evidence>
<dbReference type="GO" id="GO:0016846">
    <property type="term" value="F:carbon-sulfur lyase activity"/>
    <property type="evidence" value="ECO:0007669"/>
    <property type="project" value="InterPro"/>
</dbReference>
<evidence type="ECO:0000256" key="2">
    <source>
        <dbReference type="ARBA" id="ARBA00022723"/>
    </source>
</evidence>
<comment type="similarity">
    <text evidence="1">Belongs to the Gfa family.</text>
</comment>
<feature type="domain" description="CENP-V/GFA" evidence="5">
    <location>
        <begin position="4"/>
        <end position="129"/>
    </location>
</feature>
<dbReference type="PANTHER" id="PTHR33337:SF40">
    <property type="entry name" value="CENP-V_GFA DOMAIN-CONTAINING PROTEIN-RELATED"/>
    <property type="match status" value="1"/>
</dbReference>
<dbReference type="InterPro" id="IPR011057">
    <property type="entry name" value="Mss4-like_sf"/>
</dbReference>
<dbReference type="Gene3D" id="3.90.1590.10">
    <property type="entry name" value="glutathione-dependent formaldehyde- activating enzyme (gfa)"/>
    <property type="match status" value="1"/>
</dbReference>
<dbReference type="PANTHER" id="PTHR33337">
    <property type="entry name" value="GFA DOMAIN-CONTAINING PROTEIN"/>
    <property type="match status" value="1"/>
</dbReference>
<evidence type="ECO:0000256" key="4">
    <source>
        <dbReference type="ARBA" id="ARBA00023239"/>
    </source>
</evidence>
<name>A0A845Q9M5_9HYPH</name>
<dbReference type="EMBL" id="WXYQ01000005">
    <property type="protein sequence ID" value="NBG95252.1"/>
    <property type="molecule type" value="Genomic_DNA"/>
</dbReference>
<dbReference type="OrthoDB" id="9807246at2"/>
<dbReference type="GeneID" id="300655284"/>
<proteinExistence type="inferred from homology"/>
<dbReference type="PROSITE" id="PS51891">
    <property type="entry name" value="CENP_V_GFA"/>
    <property type="match status" value="1"/>
</dbReference>
<dbReference type="Proteomes" id="UP000470384">
    <property type="component" value="Unassembled WGS sequence"/>
</dbReference>
<comment type="caution">
    <text evidence="6">The sequence shown here is derived from an EMBL/GenBank/DDBJ whole genome shotgun (WGS) entry which is preliminary data.</text>
</comment>
<evidence type="ECO:0000313" key="6">
    <source>
        <dbReference type="EMBL" id="NBG95252.1"/>
    </source>
</evidence>
<gene>
    <name evidence="6" type="ORF">GTQ45_05855</name>
</gene>
<organism evidence="6 7">
    <name type="scientific">Pyruvatibacter mobilis</name>
    <dbReference type="NCBI Taxonomy" id="1712261"/>
    <lineage>
        <taxon>Bacteria</taxon>
        <taxon>Pseudomonadati</taxon>
        <taxon>Pseudomonadota</taxon>
        <taxon>Alphaproteobacteria</taxon>
        <taxon>Hyphomicrobiales</taxon>
        <taxon>Parvibaculaceae</taxon>
        <taxon>Pyruvatibacter</taxon>
    </lineage>
</organism>
<sequence length="136" mass="14341">MTSLTGGCACGSITYRVTEPLQDARSCHCSRCRKVFSAQASAYALVAPGSFEWTGGEDMLTSFVSEAGEGLCFCSRCGSTLAGIVDGKVHGVTLGCLDDTDPGVRLERHIFVGSRAAWEPMPQGAPCYDEHAPEDG</sequence>
<keyword evidence="7" id="KW-1185">Reference proteome</keyword>
<dbReference type="GO" id="GO:0046872">
    <property type="term" value="F:metal ion binding"/>
    <property type="evidence" value="ECO:0007669"/>
    <property type="project" value="UniProtKB-KW"/>
</dbReference>
<accession>A0A845Q9M5</accession>
<dbReference type="SUPFAM" id="SSF51316">
    <property type="entry name" value="Mss4-like"/>
    <property type="match status" value="1"/>
</dbReference>
<dbReference type="AlphaFoldDB" id="A0A845Q9M5"/>
<protein>
    <submittedName>
        <fullName evidence="6">GFA family protein</fullName>
    </submittedName>
</protein>
<evidence type="ECO:0000256" key="3">
    <source>
        <dbReference type="ARBA" id="ARBA00022833"/>
    </source>
</evidence>
<keyword evidence="3" id="KW-0862">Zinc</keyword>